<sequence>MDRAEMGATLRGWRERLTPAEVGMPAGIRRRTPGLRRAEVAQLAGISVDYLTRLEQGRGAHPSDAVLAALARALRLAEAERDHLFHLAGASPPGPGRISDRVRPSVLRLMDRFTDLPAMLISAKLDLLAWNAMASALIGDFSALVPAERNLAWQRFVTGAGRMVVTPDEREQLELAVVADLWEATARYPRDRSLSQLVRRLCDASPRFAGLWATRPVGVPHQGRKRFAHPELGVLELDCDPLHVPGDDQTLVVYSAAEGSREAEALALLRVLGTQRLGAANLLDRA</sequence>
<name>A0ABP9R8Z3_9PSEU</name>
<dbReference type="Pfam" id="PF17765">
    <property type="entry name" value="MLTR_LBD"/>
    <property type="match status" value="1"/>
</dbReference>
<feature type="domain" description="HTH cro/C1-type" evidence="1">
    <location>
        <begin position="34"/>
        <end position="81"/>
    </location>
</feature>
<protein>
    <submittedName>
        <fullName evidence="2">Helix-turn-helix transcriptional regulator</fullName>
    </submittedName>
</protein>
<keyword evidence="3" id="KW-1185">Reference proteome</keyword>
<dbReference type="SMART" id="SM00530">
    <property type="entry name" value="HTH_XRE"/>
    <property type="match status" value="1"/>
</dbReference>
<dbReference type="Gene3D" id="1.10.260.40">
    <property type="entry name" value="lambda repressor-like DNA-binding domains"/>
    <property type="match status" value="1"/>
</dbReference>
<comment type="caution">
    <text evidence="2">The sequence shown here is derived from an EMBL/GenBank/DDBJ whole genome shotgun (WGS) entry which is preliminary data.</text>
</comment>
<gene>
    <name evidence="2" type="ORF">GCM10023321_74490</name>
</gene>
<dbReference type="CDD" id="cd00093">
    <property type="entry name" value="HTH_XRE"/>
    <property type="match status" value="1"/>
</dbReference>
<dbReference type="RefSeq" id="WP_185065571.1">
    <property type="nucleotide sequence ID" value="NZ_BAABJP010000055.1"/>
</dbReference>
<dbReference type="Pfam" id="PF13560">
    <property type="entry name" value="HTH_31"/>
    <property type="match status" value="1"/>
</dbReference>
<proteinExistence type="predicted"/>
<dbReference type="EMBL" id="BAABJP010000055">
    <property type="protein sequence ID" value="GAA5173295.1"/>
    <property type="molecule type" value="Genomic_DNA"/>
</dbReference>
<dbReference type="PANTHER" id="PTHR35010:SF2">
    <property type="entry name" value="BLL4672 PROTEIN"/>
    <property type="match status" value="1"/>
</dbReference>
<dbReference type="SUPFAM" id="SSF47413">
    <property type="entry name" value="lambda repressor-like DNA-binding domains"/>
    <property type="match status" value="1"/>
</dbReference>
<evidence type="ECO:0000313" key="3">
    <source>
        <dbReference type="Proteomes" id="UP001428817"/>
    </source>
</evidence>
<organism evidence="2 3">
    <name type="scientific">Pseudonocardia eucalypti</name>
    <dbReference type="NCBI Taxonomy" id="648755"/>
    <lineage>
        <taxon>Bacteria</taxon>
        <taxon>Bacillati</taxon>
        <taxon>Actinomycetota</taxon>
        <taxon>Actinomycetes</taxon>
        <taxon>Pseudonocardiales</taxon>
        <taxon>Pseudonocardiaceae</taxon>
        <taxon>Pseudonocardia</taxon>
    </lineage>
</organism>
<dbReference type="PROSITE" id="PS50943">
    <property type="entry name" value="HTH_CROC1"/>
    <property type="match status" value="1"/>
</dbReference>
<dbReference type="Gene3D" id="3.30.450.180">
    <property type="match status" value="1"/>
</dbReference>
<dbReference type="InterPro" id="IPR010982">
    <property type="entry name" value="Lambda_DNA-bd_dom_sf"/>
</dbReference>
<evidence type="ECO:0000259" key="1">
    <source>
        <dbReference type="PROSITE" id="PS50943"/>
    </source>
</evidence>
<dbReference type="InterPro" id="IPR001387">
    <property type="entry name" value="Cro/C1-type_HTH"/>
</dbReference>
<reference evidence="3" key="1">
    <citation type="journal article" date="2019" name="Int. J. Syst. Evol. Microbiol.">
        <title>The Global Catalogue of Microorganisms (GCM) 10K type strain sequencing project: providing services to taxonomists for standard genome sequencing and annotation.</title>
        <authorList>
            <consortium name="The Broad Institute Genomics Platform"/>
            <consortium name="The Broad Institute Genome Sequencing Center for Infectious Disease"/>
            <person name="Wu L."/>
            <person name="Ma J."/>
        </authorList>
    </citation>
    <scope>NUCLEOTIDE SEQUENCE [LARGE SCALE GENOMIC DNA]</scope>
    <source>
        <strain evidence="3">JCM 18303</strain>
    </source>
</reference>
<dbReference type="PANTHER" id="PTHR35010">
    <property type="entry name" value="BLL4672 PROTEIN-RELATED"/>
    <property type="match status" value="1"/>
</dbReference>
<evidence type="ECO:0000313" key="2">
    <source>
        <dbReference type="EMBL" id="GAA5173295.1"/>
    </source>
</evidence>
<dbReference type="Proteomes" id="UP001428817">
    <property type="component" value="Unassembled WGS sequence"/>
</dbReference>
<accession>A0ABP9R8Z3</accession>
<dbReference type="InterPro" id="IPR041413">
    <property type="entry name" value="MLTR_LBD"/>
</dbReference>